<protein>
    <submittedName>
        <fullName evidence="1">Uncharacterized protein</fullName>
    </submittedName>
</protein>
<organism evidence="1 2">
    <name type="scientific">Hyalomma asiaticum</name>
    <name type="common">Tick</name>
    <dbReference type="NCBI Taxonomy" id="266040"/>
    <lineage>
        <taxon>Eukaryota</taxon>
        <taxon>Metazoa</taxon>
        <taxon>Ecdysozoa</taxon>
        <taxon>Arthropoda</taxon>
        <taxon>Chelicerata</taxon>
        <taxon>Arachnida</taxon>
        <taxon>Acari</taxon>
        <taxon>Parasitiformes</taxon>
        <taxon>Ixodida</taxon>
        <taxon>Ixodoidea</taxon>
        <taxon>Ixodidae</taxon>
        <taxon>Hyalomminae</taxon>
        <taxon>Hyalomma</taxon>
    </lineage>
</organism>
<dbReference type="Proteomes" id="UP000821845">
    <property type="component" value="Chromosome 10"/>
</dbReference>
<proteinExistence type="predicted"/>
<gene>
    <name evidence="1" type="ORF">HPB50_008452</name>
</gene>
<name>A0ACB7T6Z3_HYAAI</name>
<dbReference type="EMBL" id="CM023490">
    <property type="protein sequence ID" value="KAH6942615.1"/>
    <property type="molecule type" value="Genomic_DNA"/>
</dbReference>
<keyword evidence="2" id="KW-1185">Reference proteome</keyword>
<sequence>MIGAAPKRVALVLLAMAICKSTSAPTSGKELSDARRAALAMEGDYFEGDIITDEYPEIGRVATSNKSMLWPGGVVPYATDTTLGSQYSLEKIREAMDSIEEKTCLRFVPREDQKDYLMLRSLDGCYSYIGRQGGEQTTSLGDGCIYKGLIIHELLHTVGFYHEHTRPDRDKYVTVFLKNVIPGQLHQFAKIDRKEIRPLGPFDYDSIMLYGSDAFSRSEDLHTMVKKDGSLLTAVYLKTGLSDRDVRRIKNVYNCTTQ</sequence>
<comment type="caution">
    <text evidence="1">The sequence shown here is derived from an EMBL/GenBank/DDBJ whole genome shotgun (WGS) entry which is preliminary data.</text>
</comment>
<reference evidence="1" key="1">
    <citation type="submission" date="2020-05" db="EMBL/GenBank/DDBJ databases">
        <title>Large-scale comparative analyses of tick genomes elucidate their genetic diversity and vector capacities.</title>
        <authorList>
            <person name="Jia N."/>
            <person name="Wang J."/>
            <person name="Shi W."/>
            <person name="Du L."/>
            <person name="Sun Y."/>
            <person name="Zhan W."/>
            <person name="Jiang J."/>
            <person name="Wang Q."/>
            <person name="Zhang B."/>
            <person name="Ji P."/>
            <person name="Sakyi L.B."/>
            <person name="Cui X."/>
            <person name="Yuan T."/>
            <person name="Jiang B."/>
            <person name="Yang W."/>
            <person name="Lam T.T.-Y."/>
            <person name="Chang Q."/>
            <person name="Ding S."/>
            <person name="Wang X."/>
            <person name="Zhu J."/>
            <person name="Ruan X."/>
            <person name="Zhao L."/>
            <person name="Wei J."/>
            <person name="Que T."/>
            <person name="Du C."/>
            <person name="Cheng J."/>
            <person name="Dai P."/>
            <person name="Han X."/>
            <person name="Huang E."/>
            <person name="Gao Y."/>
            <person name="Liu J."/>
            <person name="Shao H."/>
            <person name="Ye R."/>
            <person name="Li L."/>
            <person name="Wei W."/>
            <person name="Wang X."/>
            <person name="Wang C."/>
            <person name="Yang T."/>
            <person name="Huo Q."/>
            <person name="Li W."/>
            <person name="Guo W."/>
            <person name="Chen H."/>
            <person name="Zhou L."/>
            <person name="Ni X."/>
            <person name="Tian J."/>
            <person name="Zhou Y."/>
            <person name="Sheng Y."/>
            <person name="Liu T."/>
            <person name="Pan Y."/>
            <person name="Xia L."/>
            <person name="Li J."/>
            <person name="Zhao F."/>
            <person name="Cao W."/>
        </authorList>
    </citation>
    <scope>NUCLEOTIDE SEQUENCE</scope>
    <source>
        <strain evidence="1">Hyas-2018</strain>
    </source>
</reference>
<evidence type="ECO:0000313" key="1">
    <source>
        <dbReference type="EMBL" id="KAH6942615.1"/>
    </source>
</evidence>
<evidence type="ECO:0000313" key="2">
    <source>
        <dbReference type="Proteomes" id="UP000821845"/>
    </source>
</evidence>
<accession>A0ACB7T6Z3</accession>